<dbReference type="SUPFAM" id="SSF46894">
    <property type="entry name" value="C-terminal effector domain of the bipartite response regulators"/>
    <property type="match status" value="1"/>
</dbReference>
<comment type="caution">
    <text evidence="6">The sequence shown here is derived from an EMBL/GenBank/DDBJ whole genome shotgun (WGS) entry which is preliminary data.</text>
</comment>
<dbReference type="RefSeq" id="WP_349241026.1">
    <property type="nucleotide sequence ID" value="NZ_JAVTTO010000002.1"/>
</dbReference>
<dbReference type="Pfam" id="PF16472">
    <property type="entry name" value="DUF5050"/>
    <property type="match status" value="1"/>
</dbReference>
<feature type="transmembrane region" description="Helical" evidence="4">
    <location>
        <begin position="126"/>
        <end position="144"/>
    </location>
</feature>
<dbReference type="Pfam" id="PF00486">
    <property type="entry name" value="Trans_reg_C"/>
    <property type="match status" value="1"/>
</dbReference>
<dbReference type="InterPro" id="IPR032485">
    <property type="entry name" value="LRP1-like_beta_prop"/>
</dbReference>
<dbReference type="PANTHER" id="PTHR36842:SF1">
    <property type="entry name" value="PROTEIN TOLB"/>
    <property type="match status" value="1"/>
</dbReference>
<gene>
    <name evidence="6" type="ORF">RQM59_05225</name>
</gene>
<feature type="DNA-binding region" description="OmpR/PhoB-type" evidence="3">
    <location>
        <begin position="3"/>
        <end position="102"/>
    </location>
</feature>
<accession>A0ABU3LDH1</accession>
<dbReference type="SUPFAM" id="SSF82171">
    <property type="entry name" value="DPP6 N-terminal domain-like"/>
    <property type="match status" value="2"/>
</dbReference>
<dbReference type="Gene3D" id="1.10.10.10">
    <property type="entry name" value="Winged helix-like DNA-binding domain superfamily/Winged helix DNA-binding domain"/>
    <property type="match status" value="1"/>
</dbReference>
<reference evidence="6 7" key="1">
    <citation type="submission" date="2023-09" db="EMBL/GenBank/DDBJ databases">
        <title>Novel taxa isolated from Blanes Bay.</title>
        <authorList>
            <person name="Rey-Velasco X."/>
            <person name="Lucena T."/>
        </authorList>
    </citation>
    <scope>NUCLEOTIDE SEQUENCE [LARGE SCALE GENOMIC DNA]</scope>
    <source>
        <strain evidence="6 7">S356</strain>
    </source>
</reference>
<dbReference type="PROSITE" id="PS51755">
    <property type="entry name" value="OMPR_PHOB"/>
    <property type="match status" value="1"/>
</dbReference>
<proteinExistence type="inferred from homology"/>
<evidence type="ECO:0000256" key="2">
    <source>
        <dbReference type="ARBA" id="ARBA00023125"/>
    </source>
</evidence>
<dbReference type="Pfam" id="PF07676">
    <property type="entry name" value="PD40"/>
    <property type="match status" value="3"/>
</dbReference>
<evidence type="ECO:0000313" key="7">
    <source>
        <dbReference type="Proteomes" id="UP001257277"/>
    </source>
</evidence>
<evidence type="ECO:0000313" key="6">
    <source>
        <dbReference type="EMBL" id="MDT7831770.1"/>
    </source>
</evidence>
<dbReference type="InterPro" id="IPR001867">
    <property type="entry name" value="OmpR/PhoB-type_DNA-bd"/>
</dbReference>
<comment type="similarity">
    <text evidence="1">Belongs to the TolB family.</text>
</comment>
<feature type="domain" description="OmpR/PhoB-type" evidence="5">
    <location>
        <begin position="3"/>
        <end position="102"/>
    </location>
</feature>
<evidence type="ECO:0000259" key="5">
    <source>
        <dbReference type="PROSITE" id="PS51755"/>
    </source>
</evidence>
<dbReference type="CDD" id="cd00383">
    <property type="entry name" value="trans_reg_C"/>
    <property type="match status" value="1"/>
</dbReference>
<dbReference type="InterPro" id="IPR016032">
    <property type="entry name" value="Sig_transdc_resp-reg_C-effctor"/>
</dbReference>
<keyword evidence="4" id="KW-0472">Membrane</keyword>
<keyword evidence="7" id="KW-1185">Reference proteome</keyword>
<protein>
    <submittedName>
        <fullName evidence="6">Winged helix-turn-helix domain-containing protein</fullName>
    </submittedName>
</protein>
<dbReference type="Proteomes" id="UP001257277">
    <property type="component" value="Unassembled WGS sequence"/>
</dbReference>
<evidence type="ECO:0000256" key="4">
    <source>
        <dbReference type="SAM" id="Phobius"/>
    </source>
</evidence>
<dbReference type="InterPro" id="IPR036388">
    <property type="entry name" value="WH-like_DNA-bd_sf"/>
</dbReference>
<evidence type="ECO:0000256" key="3">
    <source>
        <dbReference type="PROSITE-ProRule" id="PRU01091"/>
    </source>
</evidence>
<sequence>MSTKVFYIKDWKVDITLHRIIHSNGTIRRVEPQLMAVLVYLAKNEGELVSKEELMEEVWKDVVVTDNVLTRAISSLRKVLGDDPRNPTFIETISKTGYRLIAKVKESSKDSVSEDKVHLTIRRRPLVIGISLIVLIVFGAFSILDVFSPPEVAVYHPKALANSDMTEYYPAISRDGNFVAYTYRSPEKNWDVYVKRIGTENQIRLTNDASVEMRPVWSADGANIYFMRYEPSGATIYRAPMTGGKETRILTTPKYTKGNFDISPDNTELAFNSRPHKNSPLQVELTDLDSGVKKIMTSPPANFNGDLHPTYSPDGTKIGFIREKNSVSMYLYVLDLITGDTQQITTEHLSINGFDWSSDGNSLIYGTDKTGIYKLWKVNLKDLKSTLMPVADYQMVMPRVGGNGQMVYAKLQDNVNIWRYSLKTKEGKVWRASNVLDLNPSYSPNGNKVVFTTNQSGSFQLWTSNMDGGEAISISTFKGQYINTPRWSSDGQTILFQGYQNGKSDIYSIDALGGIPKNLTNSSEDTHTPFFSSDGTYIYYSVSTNGIWNVWRMTAAGGDRTQITNAGGYAPQLLLDMTTLFYVKKEEKGLWSMKLDTKKEQLVTIDFDSKKYGAFTLSSKGVYYLNSKTRTIDYLDFFSQENTSLFRPKRIPSFGITLHYNTMKQELLYAQVDDIDADIMLLEKK</sequence>
<dbReference type="EMBL" id="JAVTTO010000002">
    <property type="protein sequence ID" value="MDT7831770.1"/>
    <property type="molecule type" value="Genomic_DNA"/>
</dbReference>
<name>A0ABU3LDH1_9FLAO</name>
<keyword evidence="4" id="KW-1133">Transmembrane helix</keyword>
<keyword evidence="4" id="KW-0812">Transmembrane</keyword>
<dbReference type="InterPro" id="IPR011042">
    <property type="entry name" value="6-blade_b-propeller_TolB-like"/>
</dbReference>
<evidence type="ECO:0000256" key="1">
    <source>
        <dbReference type="ARBA" id="ARBA00009820"/>
    </source>
</evidence>
<organism evidence="6 7">
    <name type="scientific">Asprobacillus argus</name>
    <dbReference type="NCBI Taxonomy" id="3076534"/>
    <lineage>
        <taxon>Bacteria</taxon>
        <taxon>Pseudomonadati</taxon>
        <taxon>Bacteroidota</taxon>
        <taxon>Flavobacteriia</taxon>
        <taxon>Flavobacteriales</taxon>
        <taxon>Flavobacteriaceae</taxon>
        <taxon>Asprobacillus</taxon>
    </lineage>
</organism>
<dbReference type="InterPro" id="IPR011659">
    <property type="entry name" value="WD40"/>
</dbReference>
<dbReference type="SMART" id="SM00862">
    <property type="entry name" value="Trans_reg_C"/>
    <property type="match status" value="1"/>
</dbReference>
<dbReference type="PANTHER" id="PTHR36842">
    <property type="entry name" value="PROTEIN TOLB HOMOLOG"/>
    <property type="match status" value="1"/>
</dbReference>
<keyword evidence="2 3" id="KW-0238">DNA-binding</keyword>
<dbReference type="Gene3D" id="2.120.10.30">
    <property type="entry name" value="TolB, C-terminal domain"/>
    <property type="match status" value="2"/>
</dbReference>